<keyword evidence="3" id="KW-1185">Reference proteome</keyword>
<organism evidence="2 3">
    <name type="scientific">Sutcliffiella cohnii</name>
    <dbReference type="NCBI Taxonomy" id="33932"/>
    <lineage>
        <taxon>Bacteria</taxon>
        <taxon>Bacillati</taxon>
        <taxon>Bacillota</taxon>
        <taxon>Bacilli</taxon>
        <taxon>Bacillales</taxon>
        <taxon>Bacillaceae</taxon>
        <taxon>Sutcliffiella</taxon>
    </lineage>
</organism>
<keyword evidence="1" id="KW-0812">Transmembrane</keyword>
<keyword evidence="1" id="KW-0472">Membrane</keyword>
<name>A0A223KVC1_9BACI</name>
<protein>
    <submittedName>
        <fullName evidence="2">Uncharacterized protein</fullName>
    </submittedName>
</protein>
<evidence type="ECO:0000256" key="1">
    <source>
        <dbReference type="SAM" id="Phobius"/>
    </source>
</evidence>
<evidence type="ECO:0000313" key="2">
    <source>
        <dbReference type="EMBL" id="AST93314.1"/>
    </source>
</evidence>
<proteinExistence type="predicted"/>
<keyword evidence="1" id="KW-1133">Transmembrane helix</keyword>
<dbReference type="Proteomes" id="UP000215224">
    <property type="component" value="Chromosome"/>
</dbReference>
<dbReference type="AlphaFoldDB" id="A0A223KVC1"/>
<evidence type="ECO:0000313" key="3">
    <source>
        <dbReference type="Proteomes" id="UP000215224"/>
    </source>
</evidence>
<accession>A0A223KVC1</accession>
<dbReference type="KEGG" id="bcoh:BC6307_19630"/>
<sequence>MEIAIVVALLIGVGSAIATLMLGGKSDENYRGAAKRNSINLSLIYTVVIILSFAALGIYLVWFV</sequence>
<feature type="transmembrane region" description="Helical" evidence="1">
    <location>
        <begin position="42"/>
        <end position="62"/>
    </location>
</feature>
<reference evidence="2 3" key="1">
    <citation type="submission" date="2016-12" db="EMBL/GenBank/DDBJ databases">
        <title>The whole genome sequencing and assembly of Bacillus cohnii DSM 6307T strain.</title>
        <authorList>
            <person name="Lee Y.-J."/>
            <person name="Yi H."/>
            <person name="Bahn Y.-S."/>
            <person name="Kim J.F."/>
            <person name="Lee D.-W."/>
        </authorList>
    </citation>
    <scope>NUCLEOTIDE SEQUENCE [LARGE SCALE GENOMIC DNA]</scope>
    <source>
        <strain evidence="2 3">DSM 6307</strain>
    </source>
</reference>
<gene>
    <name evidence="2" type="ORF">BC6307_19630</name>
</gene>
<dbReference type="EMBL" id="CP018866">
    <property type="protein sequence ID" value="AST93314.1"/>
    <property type="molecule type" value="Genomic_DNA"/>
</dbReference>
<dbReference type="RefSeq" id="WP_066420396.1">
    <property type="nucleotide sequence ID" value="NZ_CP018866.1"/>
</dbReference>